<feature type="non-terminal residue" evidence="1">
    <location>
        <position position="97"/>
    </location>
</feature>
<name>A0AAD4H0X8_9FUNG</name>
<protein>
    <submittedName>
        <fullName evidence="1">Uncharacterized protein</fullName>
    </submittedName>
</protein>
<dbReference type="AlphaFoldDB" id="A0AAD4H0X8"/>
<dbReference type="EMBL" id="JAAAIL010002735">
    <property type="protein sequence ID" value="KAG0254909.1"/>
    <property type="molecule type" value="Genomic_DNA"/>
</dbReference>
<comment type="caution">
    <text evidence="1">The sequence shown here is derived from an EMBL/GenBank/DDBJ whole genome shotgun (WGS) entry which is preliminary data.</text>
</comment>
<dbReference type="Proteomes" id="UP001194580">
    <property type="component" value="Unassembled WGS sequence"/>
</dbReference>
<reference evidence="1" key="1">
    <citation type="journal article" date="2020" name="Fungal Divers.">
        <title>Resolving the Mortierellaceae phylogeny through synthesis of multi-gene phylogenetics and phylogenomics.</title>
        <authorList>
            <person name="Vandepol N."/>
            <person name="Liber J."/>
            <person name="Desiro A."/>
            <person name="Na H."/>
            <person name="Kennedy M."/>
            <person name="Barry K."/>
            <person name="Grigoriev I.V."/>
            <person name="Miller A.N."/>
            <person name="O'Donnell K."/>
            <person name="Stajich J.E."/>
            <person name="Bonito G."/>
        </authorList>
    </citation>
    <scope>NUCLEOTIDE SEQUENCE</scope>
    <source>
        <strain evidence="1">NRRL 28262</strain>
    </source>
</reference>
<gene>
    <name evidence="1" type="ORF">BGZ95_005908</name>
</gene>
<accession>A0AAD4H0X8</accession>
<sequence length="97" mass="10859">DEMLEASKVMRHMQSLEHGDVSDAGRKVDCIFIYNGIELSNIEHKRADIGERDLAIQNQKNVRLARCIQEVHASLGVEDPSISMVDGSLVYSTKCDQ</sequence>
<evidence type="ECO:0000313" key="1">
    <source>
        <dbReference type="EMBL" id="KAG0254909.1"/>
    </source>
</evidence>
<evidence type="ECO:0000313" key="2">
    <source>
        <dbReference type="Proteomes" id="UP001194580"/>
    </source>
</evidence>
<keyword evidence="2" id="KW-1185">Reference proteome</keyword>
<proteinExistence type="predicted"/>
<organism evidence="1 2">
    <name type="scientific">Linnemannia exigua</name>
    <dbReference type="NCBI Taxonomy" id="604196"/>
    <lineage>
        <taxon>Eukaryota</taxon>
        <taxon>Fungi</taxon>
        <taxon>Fungi incertae sedis</taxon>
        <taxon>Mucoromycota</taxon>
        <taxon>Mortierellomycotina</taxon>
        <taxon>Mortierellomycetes</taxon>
        <taxon>Mortierellales</taxon>
        <taxon>Mortierellaceae</taxon>
        <taxon>Linnemannia</taxon>
    </lineage>
</organism>